<comment type="caution">
    <text evidence="3">The sequence shown here is derived from an EMBL/GenBank/DDBJ whole genome shotgun (WGS) entry which is preliminary data.</text>
</comment>
<dbReference type="Pfam" id="PF01569">
    <property type="entry name" value="PAP2"/>
    <property type="match status" value="1"/>
</dbReference>
<evidence type="ECO:0000313" key="4">
    <source>
        <dbReference type="Proteomes" id="UP000177594"/>
    </source>
</evidence>
<dbReference type="InterPro" id="IPR036938">
    <property type="entry name" value="PAP2/HPO_sf"/>
</dbReference>
<organism evidence="3 4">
    <name type="scientific">Candidatus Yanofskybacteria bacterium RIFCSPHIGHO2_01_FULL_39_8b</name>
    <dbReference type="NCBI Taxonomy" id="1802659"/>
    <lineage>
        <taxon>Bacteria</taxon>
        <taxon>Candidatus Yanofskyibacteriota</taxon>
    </lineage>
</organism>
<feature type="transmembrane region" description="Helical" evidence="1">
    <location>
        <begin position="132"/>
        <end position="150"/>
    </location>
</feature>
<accession>A0A1F8E9I8</accession>
<dbReference type="PANTHER" id="PTHR14969">
    <property type="entry name" value="SPHINGOSINE-1-PHOSPHATE PHOSPHOHYDROLASE"/>
    <property type="match status" value="1"/>
</dbReference>
<evidence type="ECO:0000313" key="3">
    <source>
        <dbReference type="EMBL" id="OGM97400.1"/>
    </source>
</evidence>
<keyword evidence="1" id="KW-0812">Transmembrane</keyword>
<evidence type="ECO:0000259" key="2">
    <source>
        <dbReference type="SMART" id="SM00014"/>
    </source>
</evidence>
<sequence length="183" mass="21440">MNESIFLKINSWAGQNIWLDRFMIFSADWPGYFFIGILILYLIHDRVTDTVLEKRNKNTEMFFISLAAAVIARFIFVELIRFFYYNPRPFLVLQNVYQLLDYEAKSSFPSGHAAFYFALAAGVYLYNRKLGWIYFFGAVLMGFARVFSGIHWPVDIIAGAILGIITTKLLSNYLYRIYESFFF</sequence>
<feature type="transmembrane region" description="Helical" evidence="1">
    <location>
        <begin position="63"/>
        <end position="86"/>
    </location>
</feature>
<dbReference type="InterPro" id="IPR000326">
    <property type="entry name" value="PAP2/HPO"/>
</dbReference>
<dbReference type="AlphaFoldDB" id="A0A1F8E9I8"/>
<gene>
    <name evidence="3" type="ORF">A2817_00595</name>
</gene>
<reference evidence="3 4" key="1">
    <citation type="journal article" date="2016" name="Nat. Commun.">
        <title>Thousands of microbial genomes shed light on interconnected biogeochemical processes in an aquifer system.</title>
        <authorList>
            <person name="Anantharaman K."/>
            <person name="Brown C.T."/>
            <person name="Hug L.A."/>
            <person name="Sharon I."/>
            <person name="Castelle C.J."/>
            <person name="Probst A.J."/>
            <person name="Thomas B.C."/>
            <person name="Singh A."/>
            <person name="Wilkins M.J."/>
            <person name="Karaoz U."/>
            <person name="Brodie E.L."/>
            <person name="Williams K.H."/>
            <person name="Hubbard S.S."/>
            <person name="Banfield J.F."/>
        </authorList>
    </citation>
    <scope>NUCLEOTIDE SEQUENCE [LARGE SCALE GENOMIC DNA]</scope>
</reference>
<proteinExistence type="predicted"/>
<dbReference type="SMART" id="SM00014">
    <property type="entry name" value="acidPPc"/>
    <property type="match status" value="1"/>
</dbReference>
<feature type="transmembrane region" description="Helical" evidence="1">
    <location>
        <begin position="156"/>
        <end position="175"/>
    </location>
</feature>
<keyword evidence="1" id="KW-1133">Transmembrane helix</keyword>
<dbReference type="PANTHER" id="PTHR14969:SF13">
    <property type="entry name" value="AT30094P"/>
    <property type="match status" value="1"/>
</dbReference>
<keyword evidence="1" id="KW-0472">Membrane</keyword>
<feature type="domain" description="Phosphatidic acid phosphatase type 2/haloperoxidase" evidence="2">
    <location>
        <begin position="62"/>
        <end position="171"/>
    </location>
</feature>
<feature type="transmembrane region" description="Helical" evidence="1">
    <location>
        <begin position="106"/>
        <end position="125"/>
    </location>
</feature>
<dbReference type="EMBL" id="MGIZ01000052">
    <property type="protein sequence ID" value="OGM97400.1"/>
    <property type="molecule type" value="Genomic_DNA"/>
</dbReference>
<dbReference type="Proteomes" id="UP000177594">
    <property type="component" value="Unassembled WGS sequence"/>
</dbReference>
<feature type="transmembrane region" description="Helical" evidence="1">
    <location>
        <begin position="22"/>
        <end position="43"/>
    </location>
</feature>
<dbReference type="SUPFAM" id="SSF48317">
    <property type="entry name" value="Acid phosphatase/Vanadium-dependent haloperoxidase"/>
    <property type="match status" value="1"/>
</dbReference>
<name>A0A1F8E9I8_9BACT</name>
<dbReference type="Gene3D" id="1.20.144.10">
    <property type="entry name" value="Phosphatidic acid phosphatase type 2/haloperoxidase"/>
    <property type="match status" value="1"/>
</dbReference>
<evidence type="ECO:0000256" key="1">
    <source>
        <dbReference type="SAM" id="Phobius"/>
    </source>
</evidence>
<protein>
    <recommendedName>
        <fullName evidence="2">Phosphatidic acid phosphatase type 2/haloperoxidase domain-containing protein</fullName>
    </recommendedName>
</protein>